<dbReference type="PATRIC" id="fig|1350482.3.peg.2226"/>
<comment type="caution">
    <text evidence="1">The sequence shown here is derived from an EMBL/GenBank/DDBJ whole genome shotgun (WGS) entry which is preliminary data.</text>
</comment>
<reference evidence="1 2" key="1">
    <citation type="journal article" date="2015" name="Sci. Rep.">
        <title>Functional and structural properties of a novel cellulosome-like multienzyme complex: efficient glycoside hydrolysis of water-insoluble 7-xylosyl-10-deacetylpaclitaxel.</title>
        <authorList>
            <person name="Dou T.Y."/>
            <person name="Luan H.W."/>
            <person name="Ge G.B."/>
            <person name="Dong M.M."/>
            <person name="Zou H.F."/>
            <person name="He Y.Q."/>
            <person name="Cui P."/>
            <person name="Wang J.Y."/>
            <person name="Hao D.C."/>
            <person name="Yang S.L."/>
            <person name="Yang L."/>
        </authorList>
    </citation>
    <scope>NUCLEOTIDE SEQUENCE [LARGE SCALE GENOMIC DNA]</scope>
    <source>
        <strain evidence="1 2">F16</strain>
    </source>
</reference>
<keyword evidence="2" id="KW-1185">Reference proteome</keyword>
<dbReference type="EMBL" id="ATNL01000008">
    <property type="protein sequence ID" value="KON73476.1"/>
    <property type="molecule type" value="Genomic_DNA"/>
</dbReference>
<gene>
    <name evidence="1" type="ORF">M768_11075</name>
</gene>
<proteinExistence type="predicted"/>
<evidence type="ECO:0000313" key="1">
    <source>
        <dbReference type="EMBL" id="KON73476.1"/>
    </source>
</evidence>
<sequence length="123" mass="12387">MTAPSPLGGAKRSGGGGLAHLVAIEGVEPQLGVAHAPRHLALDALPLEVVEDLGLVAALPVLRDVARGDRDGPAQLGELRLFGLEPLLPARALDALGLQVVAVRAPVQGGSATGPRRAVRGAP</sequence>
<protein>
    <submittedName>
        <fullName evidence="1">Uncharacterized protein</fullName>
    </submittedName>
</protein>
<organism evidence="1 2">
    <name type="scientific">Cellulosimicrobium cellulans F16</name>
    <dbReference type="NCBI Taxonomy" id="1350482"/>
    <lineage>
        <taxon>Bacteria</taxon>
        <taxon>Bacillati</taxon>
        <taxon>Actinomycetota</taxon>
        <taxon>Actinomycetes</taxon>
        <taxon>Micrococcales</taxon>
        <taxon>Promicromonosporaceae</taxon>
        <taxon>Cellulosimicrobium</taxon>
    </lineage>
</organism>
<dbReference type="Proteomes" id="UP000037387">
    <property type="component" value="Unassembled WGS sequence"/>
</dbReference>
<dbReference type="AlphaFoldDB" id="A0A0M0F8I0"/>
<name>A0A0M0F8I0_CELCE</name>
<evidence type="ECO:0000313" key="2">
    <source>
        <dbReference type="Proteomes" id="UP000037387"/>
    </source>
</evidence>
<accession>A0A0M0F8I0</accession>